<protein>
    <submittedName>
        <fullName evidence="3">Uncharacterized protein</fullName>
    </submittedName>
</protein>
<evidence type="ECO:0000256" key="2">
    <source>
        <dbReference type="SAM" id="Phobius"/>
    </source>
</evidence>
<dbReference type="Proteomes" id="UP001221413">
    <property type="component" value="Unassembled WGS sequence"/>
</dbReference>
<evidence type="ECO:0000313" key="4">
    <source>
        <dbReference type="Proteomes" id="UP001221413"/>
    </source>
</evidence>
<gene>
    <name evidence="3" type="ORF">Dda_1557</name>
</gene>
<dbReference type="EMBL" id="JAQGDS010000002">
    <property type="protein sequence ID" value="KAJ6262999.1"/>
    <property type="molecule type" value="Genomic_DNA"/>
</dbReference>
<evidence type="ECO:0000313" key="3">
    <source>
        <dbReference type="EMBL" id="KAJ6262999.1"/>
    </source>
</evidence>
<evidence type="ECO:0000256" key="1">
    <source>
        <dbReference type="SAM" id="MobiDB-lite"/>
    </source>
</evidence>
<keyword evidence="2" id="KW-1133">Transmembrane helix</keyword>
<feature type="compositionally biased region" description="Polar residues" evidence="1">
    <location>
        <begin position="301"/>
        <end position="316"/>
    </location>
</feature>
<name>A0AAD6J3P1_DREDA</name>
<sequence>MTFIRPHTIPSGSYSNEEIRAKMKLTTSTYQELHDLLFFLFCYHNTLAGLPLQPGLNDERGNYCKTITFYMVYLSQESQENFQGPLDEPEVAWLLFQMSLRIRQEYRKQKPGYLADLPPPLLTDLIDANLPGDEDFDMEKVGQKLYESGFYIDGDAVGEGGNAQDDSVAAVGESKETLELSDLADHGAPAPQDQIPGRPVSKTHNSEFPIYAEEQYPPHPPSRRSSTPGKVTTHFIALLVGIIFGIILGIILCMIFMVFPLYSHERIPSDRIFSTRLIQCMTQVRVKYHYQKPPVRPSDSIAATNVTPQQDRTSSP</sequence>
<comment type="caution">
    <text evidence="3">The sequence shown here is derived from an EMBL/GenBank/DDBJ whole genome shotgun (WGS) entry which is preliminary data.</text>
</comment>
<feature type="transmembrane region" description="Helical" evidence="2">
    <location>
        <begin position="235"/>
        <end position="262"/>
    </location>
</feature>
<dbReference type="AlphaFoldDB" id="A0AAD6J3P1"/>
<reference evidence="3" key="1">
    <citation type="submission" date="2023-01" db="EMBL/GenBank/DDBJ databases">
        <title>The chitinases involved in constricting ring structure development in the nematode-trapping fungus Drechslerella dactyloides.</title>
        <authorList>
            <person name="Wang R."/>
            <person name="Zhang L."/>
            <person name="Tang P."/>
            <person name="Li S."/>
            <person name="Liang L."/>
        </authorList>
    </citation>
    <scope>NUCLEOTIDE SEQUENCE</scope>
    <source>
        <strain evidence="3">YMF1.00031</strain>
    </source>
</reference>
<keyword evidence="2" id="KW-0472">Membrane</keyword>
<proteinExistence type="predicted"/>
<keyword evidence="2" id="KW-0812">Transmembrane</keyword>
<feature type="region of interest" description="Disordered" evidence="1">
    <location>
        <begin position="293"/>
        <end position="316"/>
    </location>
</feature>
<organism evidence="3 4">
    <name type="scientific">Drechslerella dactyloides</name>
    <name type="common">Nematode-trapping fungus</name>
    <name type="synonym">Arthrobotrys dactyloides</name>
    <dbReference type="NCBI Taxonomy" id="74499"/>
    <lineage>
        <taxon>Eukaryota</taxon>
        <taxon>Fungi</taxon>
        <taxon>Dikarya</taxon>
        <taxon>Ascomycota</taxon>
        <taxon>Pezizomycotina</taxon>
        <taxon>Orbiliomycetes</taxon>
        <taxon>Orbiliales</taxon>
        <taxon>Orbiliaceae</taxon>
        <taxon>Drechslerella</taxon>
    </lineage>
</organism>
<feature type="region of interest" description="Disordered" evidence="1">
    <location>
        <begin position="185"/>
        <end position="204"/>
    </location>
</feature>
<keyword evidence="4" id="KW-1185">Reference proteome</keyword>
<accession>A0AAD6J3P1</accession>